<evidence type="ECO:0008006" key="4">
    <source>
        <dbReference type="Google" id="ProtNLM"/>
    </source>
</evidence>
<evidence type="ECO:0000313" key="2">
    <source>
        <dbReference type="EMBL" id="AOY82610.1"/>
    </source>
</evidence>
<proteinExistence type="predicted"/>
<feature type="signal peptide" evidence="1">
    <location>
        <begin position="1"/>
        <end position="28"/>
    </location>
</feature>
<protein>
    <recommendedName>
        <fullName evidence="4">DUF928 domain-containing protein</fullName>
    </recommendedName>
</protein>
<evidence type="ECO:0000256" key="1">
    <source>
        <dbReference type="SAM" id="SignalP"/>
    </source>
</evidence>
<name>A0A1D9G5B5_MOOP1</name>
<dbReference type="AlphaFoldDB" id="A0A1D9G5B5"/>
<sequence>MIKIIQNKSTLLLTMVVLVCSSALPLDAILQRPHSGQELSHFKGQLITLKWGDIWKRLRRKKGKKGSRDVLTDDNYIEQNLCMLIPGQLPDRDLNSEQNGSLEIQNGSLEIWSDQPLFLWQGEMKGIEVREYRTEKQLWEQPLEPTTNSRLYQGKPLQPGKDYFWRNTIPLEQLPTKRSFRLMNDEKRNQVTANLTELESNLKAQDVSANQIALERIKYFIDKQLWSDALREIYLMPNPPAEVTDVIDRINNNDFCRE</sequence>
<accession>A0A1D9G5B5</accession>
<organism evidence="2 3">
    <name type="scientific">Moorena producens (strain JHB)</name>
    <dbReference type="NCBI Taxonomy" id="1454205"/>
    <lineage>
        <taxon>Bacteria</taxon>
        <taxon>Bacillati</taxon>
        <taxon>Cyanobacteriota</taxon>
        <taxon>Cyanophyceae</taxon>
        <taxon>Coleofasciculales</taxon>
        <taxon>Coleofasciculaceae</taxon>
        <taxon>Moorena</taxon>
    </lineage>
</organism>
<evidence type="ECO:0000313" key="3">
    <source>
        <dbReference type="Proteomes" id="UP000176944"/>
    </source>
</evidence>
<dbReference type="Proteomes" id="UP000176944">
    <property type="component" value="Chromosome"/>
</dbReference>
<feature type="chain" id="PRO_5009441816" description="DUF928 domain-containing protein" evidence="1">
    <location>
        <begin position="29"/>
        <end position="258"/>
    </location>
</feature>
<reference evidence="3" key="1">
    <citation type="submission" date="2016-10" db="EMBL/GenBank/DDBJ databases">
        <title>Comparative genomics uncovers the prolific and rare metabolic potential of the cyanobacterial genus Moorea.</title>
        <authorList>
            <person name="Leao T."/>
            <person name="Castelao G."/>
            <person name="Korobeynikov A."/>
            <person name="Monroe E.A."/>
            <person name="Podell S."/>
            <person name="Glukhov E."/>
            <person name="Allen E."/>
            <person name="Gerwick W.H."/>
            <person name="Gerwick L."/>
        </authorList>
    </citation>
    <scope>NUCLEOTIDE SEQUENCE [LARGE SCALE GENOMIC DNA]</scope>
    <source>
        <strain evidence="3">JHB</strain>
    </source>
</reference>
<dbReference type="EMBL" id="CP017708">
    <property type="protein sequence ID" value="AOY82610.1"/>
    <property type="molecule type" value="Genomic_DNA"/>
</dbReference>
<keyword evidence="1" id="KW-0732">Signal</keyword>
<gene>
    <name evidence="2" type="ORF">BJP36_24520</name>
</gene>